<organism evidence="7 8">
    <name type="scientific">Saccharibacillus brassicae</name>
    <dbReference type="NCBI Taxonomy" id="2583377"/>
    <lineage>
        <taxon>Bacteria</taxon>
        <taxon>Bacillati</taxon>
        <taxon>Bacillota</taxon>
        <taxon>Bacilli</taxon>
        <taxon>Bacillales</taxon>
        <taxon>Paenibacillaceae</taxon>
        <taxon>Saccharibacillus</taxon>
    </lineage>
</organism>
<reference evidence="7 8" key="1">
    <citation type="submission" date="2019-06" db="EMBL/GenBank/DDBJ databases">
        <title>Saccharibacillus brassicae sp. nov., an endophytic bacterium isolated from Chinese cabbage seeds (Brassica pekinensis).</title>
        <authorList>
            <person name="Jiang L."/>
            <person name="Lee J."/>
            <person name="Kim S.W."/>
        </authorList>
    </citation>
    <scope>NUCLEOTIDE SEQUENCE [LARGE SCALE GENOMIC DNA]</scope>
    <source>
        <strain evidence="8">KCTC 43072 / ATSA2</strain>
    </source>
</reference>
<dbReference type="PANTHER" id="PTHR47053">
    <property type="entry name" value="MUREIN DD-ENDOPEPTIDASE MEPH-RELATED"/>
    <property type="match status" value="1"/>
</dbReference>
<dbReference type="Pfam" id="PF00877">
    <property type="entry name" value="NLPC_P60"/>
    <property type="match status" value="1"/>
</dbReference>
<feature type="chain" id="PRO_5021323627" evidence="5">
    <location>
        <begin position="25"/>
        <end position="156"/>
    </location>
</feature>
<dbReference type="InterPro" id="IPR000064">
    <property type="entry name" value="NLP_P60_dom"/>
</dbReference>
<dbReference type="OrthoDB" id="9813118at2"/>
<dbReference type="KEGG" id="saca:FFV09_14975"/>
<sequence>MKKLVISVLGAAILFTSGATSTYAASSAPLNAAVSQVSGTPYKYGGTTTSGFDCSGFTRYIFKKFGVSLARTAASQAQQGTTVSKSNLRVGDLVFFNTTGRGISHVGFYVGNGKFANSSSSKGVSIASLSNSYWGKRYVTAKRVTSDWSYGQMVQS</sequence>
<keyword evidence="4" id="KW-0788">Thiol protease</keyword>
<protein>
    <submittedName>
        <fullName evidence="7">NlpC/P60 family protein</fullName>
    </submittedName>
</protein>
<evidence type="ECO:0000313" key="7">
    <source>
        <dbReference type="EMBL" id="QDH22031.1"/>
    </source>
</evidence>
<dbReference type="InterPro" id="IPR051202">
    <property type="entry name" value="Peptidase_C40"/>
</dbReference>
<dbReference type="InterPro" id="IPR038765">
    <property type="entry name" value="Papain-like_cys_pep_sf"/>
</dbReference>
<evidence type="ECO:0000313" key="8">
    <source>
        <dbReference type="Proteomes" id="UP000316968"/>
    </source>
</evidence>
<dbReference type="PANTHER" id="PTHR47053:SF1">
    <property type="entry name" value="MUREIN DD-ENDOPEPTIDASE MEPH-RELATED"/>
    <property type="match status" value="1"/>
</dbReference>
<dbReference type="EMBL" id="CP041217">
    <property type="protein sequence ID" value="QDH22031.1"/>
    <property type="molecule type" value="Genomic_DNA"/>
</dbReference>
<dbReference type="Gene3D" id="3.90.1720.10">
    <property type="entry name" value="endopeptidase domain like (from Nostoc punctiforme)"/>
    <property type="match status" value="1"/>
</dbReference>
<dbReference type="AlphaFoldDB" id="A0A4Y6V092"/>
<dbReference type="GO" id="GO:0008234">
    <property type="term" value="F:cysteine-type peptidase activity"/>
    <property type="evidence" value="ECO:0007669"/>
    <property type="project" value="UniProtKB-KW"/>
</dbReference>
<evidence type="ECO:0000256" key="4">
    <source>
        <dbReference type="ARBA" id="ARBA00022807"/>
    </source>
</evidence>
<feature type="domain" description="NlpC/P60" evidence="6">
    <location>
        <begin position="23"/>
        <end position="145"/>
    </location>
</feature>
<accession>A0A4Y6V092</accession>
<dbReference type="RefSeq" id="WP_141448575.1">
    <property type="nucleotide sequence ID" value="NZ_CBCSAZ010000005.1"/>
</dbReference>
<gene>
    <name evidence="7" type="ORF">FFV09_14975</name>
</gene>
<evidence type="ECO:0000256" key="5">
    <source>
        <dbReference type="SAM" id="SignalP"/>
    </source>
</evidence>
<keyword evidence="2" id="KW-0645">Protease</keyword>
<dbReference type="SUPFAM" id="SSF54001">
    <property type="entry name" value="Cysteine proteinases"/>
    <property type="match status" value="1"/>
</dbReference>
<proteinExistence type="inferred from homology"/>
<evidence type="ECO:0000259" key="6">
    <source>
        <dbReference type="PROSITE" id="PS51935"/>
    </source>
</evidence>
<name>A0A4Y6V092_SACBS</name>
<evidence type="ECO:0000256" key="3">
    <source>
        <dbReference type="ARBA" id="ARBA00022801"/>
    </source>
</evidence>
<comment type="similarity">
    <text evidence="1">Belongs to the peptidase C40 family.</text>
</comment>
<evidence type="ECO:0000256" key="1">
    <source>
        <dbReference type="ARBA" id="ARBA00007074"/>
    </source>
</evidence>
<keyword evidence="8" id="KW-1185">Reference proteome</keyword>
<dbReference type="PROSITE" id="PS51935">
    <property type="entry name" value="NLPC_P60"/>
    <property type="match status" value="1"/>
</dbReference>
<keyword evidence="3" id="KW-0378">Hydrolase</keyword>
<dbReference type="Proteomes" id="UP000316968">
    <property type="component" value="Chromosome"/>
</dbReference>
<feature type="signal peptide" evidence="5">
    <location>
        <begin position="1"/>
        <end position="24"/>
    </location>
</feature>
<keyword evidence="5" id="KW-0732">Signal</keyword>
<dbReference type="GO" id="GO:0006508">
    <property type="term" value="P:proteolysis"/>
    <property type="evidence" value="ECO:0007669"/>
    <property type="project" value="UniProtKB-KW"/>
</dbReference>
<evidence type="ECO:0000256" key="2">
    <source>
        <dbReference type="ARBA" id="ARBA00022670"/>
    </source>
</evidence>